<evidence type="ECO:0000256" key="9">
    <source>
        <dbReference type="HAMAP-Rule" id="MF_02044"/>
    </source>
</evidence>
<feature type="active site" description="Proton donor" evidence="9">
    <location>
        <position position="88"/>
    </location>
</feature>
<dbReference type="EC" id="3.1.-.-" evidence="9"/>
<accession>G0EHQ5</accession>
<dbReference type="InParanoid" id="G0EHQ5"/>
<evidence type="ECO:0000256" key="5">
    <source>
        <dbReference type="ARBA" id="ARBA00022801"/>
    </source>
</evidence>
<feature type="binding site" evidence="9">
    <location>
        <position position="87"/>
    </location>
    <ligand>
        <name>Mn(2+)</name>
        <dbReference type="ChEBI" id="CHEBI:29035"/>
        <label>2</label>
    </ligand>
</feature>
<feature type="binding site" evidence="9">
    <location>
        <position position="166"/>
    </location>
    <ligand>
        <name>Mn(2+)</name>
        <dbReference type="ChEBI" id="CHEBI:29035"/>
        <label>2</label>
    </ligand>
</feature>
<dbReference type="HOGENOM" id="CLU_026621_5_2_2"/>
<evidence type="ECO:0000256" key="6">
    <source>
        <dbReference type="ARBA" id="ARBA00022839"/>
    </source>
</evidence>
<dbReference type="PANTHER" id="PTHR30337:SF0">
    <property type="entry name" value="NUCLEASE SBCCD SUBUNIT D"/>
    <property type="match status" value="1"/>
</dbReference>
<comment type="activity regulation">
    <text evidence="9">Nuclease activity is regulated by Rad50.</text>
</comment>
<feature type="domain" description="Calcineurin-like phosphoesterase" evidence="10">
    <location>
        <begin position="6"/>
        <end position="198"/>
    </location>
</feature>
<feature type="binding site" evidence="9">
    <location>
        <position position="11"/>
    </location>
    <ligand>
        <name>Mn(2+)</name>
        <dbReference type="ChEBI" id="CHEBI:29035"/>
        <label>1</label>
    </ligand>
</feature>
<keyword evidence="12" id="KW-1185">Reference proteome</keyword>
<gene>
    <name evidence="9" type="primary">mre11</name>
    <name evidence="11" type="ordered locus">Pyrfu_1551</name>
</gene>
<evidence type="ECO:0000256" key="8">
    <source>
        <dbReference type="ARBA" id="ARBA00023211"/>
    </source>
</evidence>
<evidence type="ECO:0000256" key="3">
    <source>
        <dbReference type="ARBA" id="ARBA00022759"/>
    </source>
</evidence>
<comment type="subunit">
    <text evidence="9">Homodimer. Forms a heterotetramer composed of two Mre11 subunits and two Rad50 subunits.</text>
</comment>
<keyword evidence="4 9" id="KW-0227">DNA damage</keyword>
<dbReference type="InterPro" id="IPR032885">
    <property type="entry name" value="Mre11_archaea-type"/>
</dbReference>
<dbReference type="GO" id="GO:0030145">
    <property type="term" value="F:manganese ion binding"/>
    <property type="evidence" value="ECO:0007669"/>
    <property type="project" value="UniProtKB-UniRule"/>
</dbReference>
<feature type="binding site" evidence="9">
    <location>
        <position position="196"/>
    </location>
    <ligand>
        <name>Mn(2+)</name>
        <dbReference type="ChEBI" id="CHEBI:29035"/>
        <label>1</label>
    </ligand>
</feature>
<evidence type="ECO:0000256" key="7">
    <source>
        <dbReference type="ARBA" id="ARBA00023204"/>
    </source>
</evidence>
<dbReference type="AlphaFoldDB" id="G0EHQ5"/>
<keyword evidence="8 9" id="KW-0464">Manganese</keyword>
<evidence type="ECO:0000256" key="4">
    <source>
        <dbReference type="ARBA" id="ARBA00022763"/>
    </source>
</evidence>
<evidence type="ECO:0000256" key="1">
    <source>
        <dbReference type="ARBA" id="ARBA00022722"/>
    </source>
</evidence>
<evidence type="ECO:0000256" key="2">
    <source>
        <dbReference type="ARBA" id="ARBA00022723"/>
    </source>
</evidence>
<dbReference type="GeneID" id="11138738"/>
<organism evidence="11 12">
    <name type="scientific">Pyrolobus fumarii (strain DSM 11204 / 1A)</name>
    <dbReference type="NCBI Taxonomy" id="694429"/>
    <lineage>
        <taxon>Archaea</taxon>
        <taxon>Thermoproteota</taxon>
        <taxon>Thermoprotei</taxon>
        <taxon>Desulfurococcales</taxon>
        <taxon>Pyrodictiaceae</taxon>
        <taxon>Pyrolobus</taxon>
    </lineage>
</organism>
<dbReference type="eggNOG" id="arCOG00397">
    <property type="taxonomic scope" value="Archaea"/>
</dbReference>
<comment type="similarity">
    <text evidence="9">Belongs to the MRE11/RAD32 family.</text>
</comment>
<feature type="binding site" evidence="9">
    <location>
        <position position="52"/>
    </location>
    <ligand>
        <name>Mn(2+)</name>
        <dbReference type="ChEBI" id="CHEBI:29035"/>
        <label>1</label>
    </ligand>
</feature>
<evidence type="ECO:0000259" key="10">
    <source>
        <dbReference type="Pfam" id="PF00149"/>
    </source>
</evidence>
<feature type="binding site" evidence="9">
    <location>
        <position position="52"/>
    </location>
    <ligand>
        <name>Mn(2+)</name>
        <dbReference type="ChEBI" id="CHEBI:29035"/>
        <label>2</label>
    </ligand>
</feature>
<evidence type="ECO:0000313" key="12">
    <source>
        <dbReference type="Proteomes" id="UP000001037"/>
    </source>
</evidence>
<keyword evidence="5 9" id="KW-0378">Hydrolase</keyword>
<dbReference type="Gene3D" id="3.60.21.10">
    <property type="match status" value="1"/>
</dbReference>
<reference evidence="11 12" key="1">
    <citation type="journal article" date="2011" name="Stand. Genomic Sci.">
        <title>Complete genome sequence of the hyperthermophilic chemolithoautotroph Pyrolobus fumarii type strain (1A).</title>
        <authorList>
            <person name="Anderson I."/>
            <person name="Goker M."/>
            <person name="Nolan M."/>
            <person name="Lucas S."/>
            <person name="Hammon N."/>
            <person name="Deshpande S."/>
            <person name="Cheng J.F."/>
            <person name="Tapia R."/>
            <person name="Han C."/>
            <person name="Goodwin L."/>
            <person name="Pitluck S."/>
            <person name="Huntemann M."/>
            <person name="Liolios K."/>
            <person name="Ivanova N."/>
            <person name="Pagani I."/>
            <person name="Mavromatis K."/>
            <person name="Ovchinikova G."/>
            <person name="Pati A."/>
            <person name="Chen A."/>
            <person name="Palaniappan K."/>
            <person name="Land M."/>
            <person name="Hauser L."/>
            <person name="Brambilla E.M."/>
            <person name="Huber H."/>
            <person name="Yasawong M."/>
            <person name="Rohde M."/>
            <person name="Spring S."/>
            <person name="Abt B."/>
            <person name="Sikorski J."/>
            <person name="Wirth R."/>
            <person name="Detter J.C."/>
            <person name="Woyke T."/>
            <person name="Bristow J."/>
            <person name="Eisen J.A."/>
            <person name="Markowitz V."/>
            <person name="Hugenholtz P."/>
            <person name="Kyrpides N.C."/>
            <person name="Klenk H.P."/>
            <person name="Lapidus A."/>
        </authorList>
    </citation>
    <scope>NUCLEOTIDE SEQUENCE [LARGE SCALE GENOMIC DNA]</scope>
    <source>
        <strain evidence="12">DSM 11204 / 1A</strain>
    </source>
</reference>
<dbReference type="GO" id="GO:0006302">
    <property type="term" value="P:double-strand break repair"/>
    <property type="evidence" value="ECO:0007669"/>
    <property type="project" value="UniProtKB-UniRule"/>
</dbReference>
<dbReference type="RefSeq" id="WP_014027085.1">
    <property type="nucleotide sequence ID" value="NC_015931.1"/>
</dbReference>
<keyword evidence="3 9" id="KW-0255">Endonuclease</keyword>
<dbReference type="PANTHER" id="PTHR30337">
    <property type="entry name" value="COMPONENT OF ATP-DEPENDENT DSDNA EXONUCLEASE"/>
    <property type="match status" value="1"/>
</dbReference>
<feature type="binding site" evidence="9">
    <location>
        <position position="13"/>
    </location>
    <ligand>
        <name>Mn(2+)</name>
        <dbReference type="ChEBI" id="CHEBI:29035"/>
        <label>1</label>
    </ligand>
</feature>
<dbReference type="Proteomes" id="UP000001037">
    <property type="component" value="Chromosome"/>
</dbReference>
<sequence length="384" mass="43469">MQSVIVAHLADTHLGYRQYSIYERELDIYEAFSEAISKIIEERVDIVVHAGDFFDTSKPPPQAIRVAIRELRRLREAGIPIVAVLGDHDIPKRRGEHPLSVLEEVGLVKVLGVSNDAMISLRVRNGSEVLVAGLPHHRKTAVDKLRLRLASLANPDFNGPKILVLHQGLEGYSPEPEIAVDELPRGYSYYALGHIHRPSTLRVGETIGAYPGSLDALRLDEAEYEHGFVIAEVDSRSAYTYQVKLDNLRPQPLYLIDYESLEEELRRIASTLSGYQKKPLLHLVIRGRKIDRQRVYRLVQMLLGDKTLYTHLLIDEIVDETSGVRVEPDARLDRFELLVKLLGDRELAKLADDIIEKVAAGARDYEIRLVVEEFFKKRYGGGTQ</sequence>
<dbReference type="Pfam" id="PF00149">
    <property type="entry name" value="Metallophos"/>
    <property type="match status" value="1"/>
</dbReference>
<dbReference type="SUPFAM" id="SSF56300">
    <property type="entry name" value="Metallo-dependent phosphatases"/>
    <property type="match status" value="1"/>
</dbReference>
<dbReference type="GO" id="GO:0000403">
    <property type="term" value="F:Y-form DNA binding"/>
    <property type="evidence" value="ECO:0007669"/>
    <property type="project" value="UniProtKB-UniRule"/>
</dbReference>
<keyword evidence="6 9" id="KW-0269">Exonuclease</keyword>
<comment type="function">
    <text evidence="9">Part of the Rad50/Mre11 complex, which is involved in the early steps of DNA double-strand break (DSB) repair. The complex may facilitate opening of the processed DNA ends to aid in the recruitment of HerA and NurA. Mre11 binds to DSB ends and has both double-stranded 3'-5' exonuclease activity and single-stranded endonuclease activity.</text>
</comment>
<dbReference type="InterPro" id="IPR050535">
    <property type="entry name" value="DNA_Repair-Maintenance_Comp"/>
</dbReference>
<dbReference type="CDD" id="cd00840">
    <property type="entry name" value="MPP_Mre11_N"/>
    <property type="match status" value="1"/>
</dbReference>
<proteinExistence type="inferred from homology"/>
<dbReference type="GO" id="GO:0004519">
    <property type="term" value="F:endonuclease activity"/>
    <property type="evidence" value="ECO:0007669"/>
    <property type="project" value="UniProtKB-UniRule"/>
</dbReference>
<dbReference type="GO" id="GO:0008408">
    <property type="term" value="F:3'-5' exonuclease activity"/>
    <property type="evidence" value="ECO:0007669"/>
    <property type="project" value="UniProtKB-UniRule"/>
</dbReference>
<dbReference type="InterPro" id="IPR041796">
    <property type="entry name" value="Mre11_N"/>
</dbReference>
<keyword evidence="7 9" id="KW-0234">DNA repair</keyword>
<comment type="cofactor">
    <cofactor evidence="9">
        <name>Mn(2+)</name>
        <dbReference type="ChEBI" id="CHEBI:29035"/>
    </cofactor>
    <text evidence="9">Binds 2 manganese ions per subunit.</text>
</comment>
<protein>
    <recommendedName>
        <fullName evidence="9">DNA double-strand break repair protein Mre11</fullName>
        <ecNumber evidence="9">3.1.-.-</ecNumber>
    </recommendedName>
</protein>
<dbReference type="STRING" id="694429.Pyrfu_1551"/>
<dbReference type="KEGG" id="pfm:Pyrfu_1551"/>
<dbReference type="InterPro" id="IPR004843">
    <property type="entry name" value="Calcineurin-like_PHP"/>
</dbReference>
<dbReference type="OrthoDB" id="11638at2157"/>
<name>G0EHQ5_PYRF1</name>
<feature type="binding site" evidence="9">
    <location>
        <position position="194"/>
    </location>
    <ligand>
        <name>Mn(2+)</name>
        <dbReference type="ChEBI" id="CHEBI:29035"/>
        <label>2</label>
    </ligand>
</feature>
<keyword evidence="1 9" id="KW-0540">Nuclease</keyword>
<dbReference type="InterPro" id="IPR029052">
    <property type="entry name" value="Metallo-depent_PP-like"/>
</dbReference>
<dbReference type="GO" id="GO:0045027">
    <property type="term" value="F:DNA end binding"/>
    <property type="evidence" value="ECO:0007669"/>
    <property type="project" value="UniProtKB-UniRule"/>
</dbReference>
<dbReference type="EMBL" id="CP002838">
    <property type="protein sequence ID" value="AEM39408.1"/>
    <property type="molecule type" value="Genomic_DNA"/>
</dbReference>
<keyword evidence="2 9" id="KW-0479">Metal-binding</keyword>
<evidence type="ECO:0000313" key="11">
    <source>
        <dbReference type="EMBL" id="AEM39408.1"/>
    </source>
</evidence>
<dbReference type="HAMAP" id="MF_02044">
    <property type="entry name" value="Mre11"/>
    <property type="match status" value="1"/>
</dbReference>